<evidence type="ECO:0000313" key="2">
    <source>
        <dbReference type="Proteomes" id="UP000215914"/>
    </source>
</evidence>
<reference evidence="2" key="1">
    <citation type="journal article" date="2017" name="Nature">
        <title>The sunflower genome provides insights into oil metabolism, flowering and Asterid evolution.</title>
        <authorList>
            <person name="Badouin H."/>
            <person name="Gouzy J."/>
            <person name="Grassa C.J."/>
            <person name="Murat F."/>
            <person name="Staton S.E."/>
            <person name="Cottret L."/>
            <person name="Lelandais-Briere C."/>
            <person name="Owens G.L."/>
            <person name="Carrere S."/>
            <person name="Mayjonade B."/>
            <person name="Legrand L."/>
            <person name="Gill N."/>
            <person name="Kane N.C."/>
            <person name="Bowers J.E."/>
            <person name="Hubner S."/>
            <person name="Bellec A."/>
            <person name="Berard A."/>
            <person name="Berges H."/>
            <person name="Blanchet N."/>
            <person name="Boniface M.C."/>
            <person name="Brunel D."/>
            <person name="Catrice O."/>
            <person name="Chaidir N."/>
            <person name="Claudel C."/>
            <person name="Donnadieu C."/>
            <person name="Faraut T."/>
            <person name="Fievet G."/>
            <person name="Helmstetter N."/>
            <person name="King M."/>
            <person name="Knapp S.J."/>
            <person name="Lai Z."/>
            <person name="Le Paslier M.C."/>
            <person name="Lippi Y."/>
            <person name="Lorenzon L."/>
            <person name="Mandel J.R."/>
            <person name="Marage G."/>
            <person name="Marchand G."/>
            <person name="Marquand E."/>
            <person name="Bret-Mestries E."/>
            <person name="Morien E."/>
            <person name="Nambeesan S."/>
            <person name="Nguyen T."/>
            <person name="Pegot-Espagnet P."/>
            <person name="Pouilly N."/>
            <person name="Raftis F."/>
            <person name="Sallet E."/>
            <person name="Schiex T."/>
            <person name="Thomas J."/>
            <person name="Vandecasteele C."/>
            <person name="Vares D."/>
            <person name="Vear F."/>
            <person name="Vautrin S."/>
            <person name="Crespi M."/>
            <person name="Mangin B."/>
            <person name="Burke J.M."/>
            <person name="Salse J."/>
            <person name="Munos S."/>
            <person name="Vincourt P."/>
            <person name="Rieseberg L.H."/>
            <person name="Langlade N.B."/>
        </authorList>
    </citation>
    <scope>NUCLEOTIDE SEQUENCE [LARGE SCALE GENOMIC DNA]</scope>
    <source>
        <strain evidence="2">cv. SF193</strain>
    </source>
</reference>
<dbReference type="Proteomes" id="UP000215914">
    <property type="component" value="Chromosome 15"/>
</dbReference>
<dbReference type="EMBL" id="CM007904">
    <property type="protein sequence ID" value="OTF94008.1"/>
    <property type="molecule type" value="Genomic_DNA"/>
</dbReference>
<protein>
    <submittedName>
        <fullName evidence="1">Uncharacterized protein</fullName>
    </submittedName>
</protein>
<accession>A0A251S5R9</accession>
<proteinExistence type="predicted"/>
<name>A0A251S5R9_HELAN</name>
<gene>
    <name evidence="1" type="ORF">HannXRQ_Chr15g0467451</name>
</gene>
<organism evidence="1 2">
    <name type="scientific">Helianthus annuus</name>
    <name type="common">Common sunflower</name>
    <dbReference type="NCBI Taxonomy" id="4232"/>
    <lineage>
        <taxon>Eukaryota</taxon>
        <taxon>Viridiplantae</taxon>
        <taxon>Streptophyta</taxon>
        <taxon>Embryophyta</taxon>
        <taxon>Tracheophyta</taxon>
        <taxon>Spermatophyta</taxon>
        <taxon>Magnoliopsida</taxon>
        <taxon>eudicotyledons</taxon>
        <taxon>Gunneridae</taxon>
        <taxon>Pentapetalae</taxon>
        <taxon>asterids</taxon>
        <taxon>campanulids</taxon>
        <taxon>Asterales</taxon>
        <taxon>Asteraceae</taxon>
        <taxon>Asteroideae</taxon>
        <taxon>Heliantheae alliance</taxon>
        <taxon>Heliantheae</taxon>
        <taxon>Helianthus</taxon>
    </lineage>
</organism>
<evidence type="ECO:0000313" key="1">
    <source>
        <dbReference type="EMBL" id="OTF94008.1"/>
    </source>
</evidence>
<sequence>MSCHASGQSLRYPASYPWPPSTPPFIPKHVRIILLPCVHRLAPLQPQNHLHCRILLLES</sequence>
<dbReference type="InParanoid" id="A0A251S5R9"/>
<dbReference type="AlphaFoldDB" id="A0A251S5R9"/>
<keyword evidence="2" id="KW-1185">Reference proteome</keyword>